<evidence type="ECO:0000313" key="1">
    <source>
        <dbReference type="EMBL" id="KAJ2771597.1"/>
    </source>
</evidence>
<sequence>MSYYNHHTQPLPAGEPSGAAPGSGDRTFARSGERRDRRSSDYAMNVDATGVADLSMYAQPSQQQPLVPMQSDYHSYATTTAQMIDPWSFNHANLLSHLSQLPPDLLPSL</sequence>
<proteinExistence type="predicted"/>
<organism evidence="1 2">
    <name type="scientific">Coemansia linderi</name>
    <dbReference type="NCBI Taxonomy" id="2663919"/>
    <lineage>
        <taxon>Eukaryota</taxon>
        <taxon>Fungi</taxon>
        <taxon>Fungi incertae sedis</taxon>
        <taxon>Zoopagomycota</taxon>
        <taxon>Kickxellomycotina</taxon>
        <taxon>Kickxellomycetes</taxon>
        <taxon>Kickxellales</taxon>
        <taxon>Kickxellaceae</taxon>
        <taxon>Coemansia</taxon>
    </lineage>
</organism>
<comment type="caution">
    <text evidence="1">The sequence shown here is derived from an EMBL/GenBank/DDBJ whole genome shotgun (WGS) entry which is preliminary data.</text>
</comment>
<evidence type="ECO:0000313" key="2">
    <source>
        <dbReference type="Proteomes" id="UP001140066"/>
    </source>
</evidence>
<dbReference type="Proteomes" id="UP001140066">
    <property type="component" value="Unassembled WGS sequence"/>
</dbReference>
<gene>
    <name evidence="1" type="ORF">GGI18_005013</name>
</gene>
<feature type="non-terminal residue" evidence="1">
    <location>
        <position position="109"/>
    </location>
</feature>
<name>A0ACC1K2B2_9FUNG</name>
<protein>
    <submittedName>
        <fullName evidence="1">Uncharacterized protein</fullName>
    </submittedName>
</protein>
<accession>A0ACC1K2B2</accession>
<dbReference type="EMBL" id="JANBUK010002594">
    <property type="protein sequence ID" value="KAJ2771597.1"/>
    <property type="molecule type" value="Genomic_DNA"/>
</dbReference>
<reference evidence="1" key="1">
    <citation type="submission" date="2022-07" db="EMBL/GenBank/DDBJ databases">
        <title>Phylogenomic reconstructions and comparative analyses of Kickxellomycotina fungi.</title>
        <authorList>
            <person name="Reynolds N.K."/>
            <person name="Stajich J.E."/>
            <person name="Barry K."/>
            <person name="Grigoriev I.V."/>
            <person name="Crous P."/>
            <person name="Smith M.E."/>
        </authorList>
    </citation>
    <scope>NUCLEOTIDE SEQUENCE</scope>
    <source>
        <strain evidence="1">BCRC 34191</strain>
    </source>
</reference>
<keyword evidence="2" id="KW-1185">Reference proteome</keyword>